<dbReference type="RefSeq" id="WP_115498997.1">
    <property type="nucleotide sequence ID" value="NZ_JACRTI010000012.1"/>
</dbReference>
<proteinExistence type="predicted"/>
<organism evidence="4 5">
    <name type="scientific">Parabacteroides acidifaciens</name>
    <dbReference type="NCBI Taxonomy" id="2290935"/>
    <lineage>
        <taxon>Bacteria</taxon>
        <taxon>Pseudomonadati</taxon>
        <taxon>Bacteroidota</taxon>
        <taxon>Bacteroidia</taxon>
        <taxon>Bacteroidales</taxon>
        <taxon>Tannerellaceae</taxon>
        <taxon>Parabacteroides</taxon>
    </lineage>
</organism>
<dbReference type="Proteomes" id="UP000256321">
    <property type="component" value="Unassembled WGS sequence"/>
</dbReference>
<protein>
    <submittedName>
        <fullName evidence="4">DUF5103 domain-containing protein</fullName>
    </submittedName>
</protein>
<dbReference type="EMBL" id="JACRTI010000012">
    <property type="protein sequence ID" value="MBC8601507.1"/>
    <property type="molecule type" value="Genomic_DNA"/>
</dbReference>
<sequence>MKKRVYSLLFMSLFALSIGANAQVKYFTDVNNKQIKTLQVKVAGELISEPYIALGGDERIEINFDGLGSGYTRYAYNVIHCNADWTQSQLSPIEYMNGFQGMTIDDFANSIGTTTQYSNYRLLLPNDDVQFKVSGNYAIQVYKEDNPDQIVFTACFSVAEPVINIAASVSGNTDIDTNQSHQQVSFTINNKNFPITYPQTDLKIYVYQDNRRDNAVTDLQPMSILENQISYAYNRNLIFPAGNEYRRMEFLSNKYNGMHVEDISYHNPYYNVELMTDYKRDKGTYQYDQDQDGRFFIRCSGCNDPDTEADYYIVHFALACDPLPDGNVYLNGELYNNVLDEKSKMGYNFETNQYEKAVLLKQGSYNYQYLFVPTGSTVGQTGPIEGNFYQTQNEYSIYVYFRPMGARYDRLIGVTTVRNEMQVF</sequence>
<evidence type="ECO:0000313" key="6">
    <source>
        <dbReference type="Proteomes" id="UP000629596"/>
    </source>
</evidence>
<feature type="signal peptide" evidence="1">
    <location>
        <begin position="1"/>
        <end position="22"/>
    </location>
</feature>
<keyword evidence="1" id="KW-0732">Signal</keyword>
<dbReference type="Proteomes" id="UP000629596">
    <property type="component" value="Unassembled WGS sequence"/>
</dbReference>
<evidence type="ECO:0000313" key="4">
    <source>
        <dbReference type="EMBL" id="RDU49827.1"/>
    </source>
</evidence>
<evidence type="ECO:0000256" key="1">
    <source>
        <dbReference type="SAM" id="SignalP"/>
    </source>
</evidence>
<gene>
    <name evidence="4" type="ORF">DWU89_07355</name>
    <name evidence="3" type="ORF">H8784_07195</name>
</gene>
<feature type="chain" id="PRO_5017713156" evidence="1">
    <location>
        <begin position="23"/>
        <end position="424"/>
    </location>
</feature>
<dbReference type="InterPro" id="IPR031345">
    <property type="entry name" value="T9SS_Plug_N"/>
</dbReference>
<reference evidence="3 6" key="2">
    <citation type="submission" date="2020-08" db="EMBL/GenBank/DDBJ databases">
        <title>Genome public.</title>
        <authorList>
            <person name="Liu C."/>
            <person name="Sun Q."/>
        </authorList>
    </citation>
    <scope>NUCLEOTIDE SEQUENCE [LARGE SCALE GENOMIC DNA]</scope>
    <source>
        <strain evidence="3 6">426_9</strain>
    </source>
</reference>
<comment type="caution">
    <text evidence="4">The sequence shown here is derived from an EMBL/GenBank/DDBJ whole genome shotgun (WGS) entry which is preliminary data.</text>
</comment>
<dbReference type="AlphaFoldDB" id="A0A3D8HGW4"/>
<reference evidence="4 5" key="1">
    <citation type="submission" date="2018-07" db="EMBL/GenBank/DDBJ databases">
        <title>Parabacteroides acidifaciens nov. sp., isolated from human feces.</title>
        <authorList>
            <person name="Wang Y.J."/>
        </authorList>
    </citation>
    <scope>NUCLEOTIDE SEQUENCE [LARGE SCALE GENOMIC DNA]</scope>
    <source>
        <strain evidence="4 5">426-9</strain>
    </source>
</reference>
<keyword evidence="6" id="KW-1185">Reference proteome</keyword>
<dbReference type="EMBL" id="QREV01000012">
    <property type="protein sequence ID" value="RDU49827.1"/>
    <property type="molecule type" value="Genomic_DNA"/>
</dbReference>
<evidence type="ECO:0000259" key="2">
    <source>
        <dbReference type="Pfam" id="PF17116"/>
    </source>
</evidence>
<evidence type="ECO:0000313" key="5">
    <source>
        <dbReference type="Proteomes" id="UP000256321"/>
    </source>
</evidence>
<feature type="domain" description="Type 9 secretion system plug protein N-terminal" evidence="2">
    <location>
        <begin position="35"/>
        <end position="160"/>
    </location>
</feature>
<dbReference type="Pfam" id="PF17116">
    <property type="entry name" value="T9SS_plug_1st"/>
    <property type="match status" value="1"/>
</dbReference>
<accession>A0A3D8HGW4</accession>
<name>A0A3D8HGW4_9BACT</name>
<evidence type="ECO:0000313" key="3">
    <source>
        <dbReference type="EMBL" id="MBC8601507.1"/>
    </source>
</evidence>